<evidence type="ECO:0000313" key="2">
    <source>
        <dbReference type="Proteomes" id="UP001176961"/>
    </source>
</evidence>
<proteinExistence type="predicted"/>
<name>A0AA36H814_CYLNA</name>
<protein>
    <submittedName>
        <fullName evidence="1">Uncharacterized protein</fullName>
    </submittedName>
</protein>
<gene>
    <name evidence="1" type="ORF">CYNAS_LOCUS17681</name>
</gene>
<organism evidence="1 2">
    <name type="scientific">Cylicocyclus nassatus</name>
    <name type="common">Nematode worm</name>
    <dbReference type="NCBI Taxonomy" id="53992"/>
    <lineage>
        <taxon>Eukaryota</taxon>
        <taxon>Metazoa</taxon>
        <taxon>Ecdysozoa</taxon>
        <taxon>Nematoda</taxon>
        <taxon>Chromadorea</taxon>
        <taxon>Rhabditida</taxon>
        <taxon>Rhabditina</taxon>
        <taxon>Rhabditomorpha</taxon>
        <taxon>Strongyloidea</taxon>
        <taxon>Strongylidae</taxon>
        <taxon>Cylicocyclus</taxon>
    </lineage>
</organism>
<dbReference type="AlphaFoldDB" id="A0AA36H814"/>
<evidence type="ECO:0000313" key="1">
    <source>
        <dbReference type="EMBL" id="CAJ0605698.1"/>
    </source>
</evidence>
<accession>A0AA36H814</accession>
<sequence length="118" mass="13926">MICNLLPKLAKQSIVTIRLSKGRINHPSLLQFRMSSWLITALCVLCLSVTCSSIPLKILENQQWPEHNAVDIPRNTKKPIYNIRRKRHHWGGWGGWGYHYPFGHSWFGYPSFPWFWHE</sequence>
<dbReference type="Proteomes" id="UP001176961">
    <property type="component" value="Unassembled WGS sequence"/>
</dbReference>
<reference evidence="1" key="1">
    <citation type="submission" date="2023-07" db="EMBL/GenBank/DDBJ databases">
        <authorList>
            <consortium name="CYATHOMIX"/>
        </authorList>
    </citation>
    <scope>NUCLEOTIDE SEQUENCE</scope>
    <source>
        <strain evidence="1">N/A</strain>
    </source>
</reference>
<keyword evidence="2" id="KW-1185">Reference proteome</keyword>
<dbReference type="EMBL" id="CATQJL010000316">
    <property type="protein sequence ID" value="CAJ0605698.1"/>
    <property type="molecule type" value="Genomic_DNA"/>
</dbReference>
<comment type="caution">
    <text evidence="1">The sequence shown here is derived from an EMBL/GenBank/DDBJ whole genome shotgun (WGS) entry which is preliminary data.</text>
</comment>